<reference evidence="3" key="4">
    <citation type="submission" date="2021-06" db="EMBL/GenBank/DDBJ databases">
        <title>Updating the genus Pseudomonas: Description of 43 new species and partition of the Pseudomonas putida group.</title>
        <authorList>
            <person name="Girard L."/>
            <person name="Lood C."/>
            <person name="Vandamme P."/>
            <person name="Rokni-Zadeh H."/>
            <person name="Van Noort V."/>
            <person name="Hofte M."/>
            <person name="Lavigne R."/>
            <person name="De Mot R."/>
        </authorList>
    </citation>
    <scope>NUCLEOTIDE SEQUENCE</scope>
    <source>
        <strain evidence="3">SWRI10</strain>
    </source>
</reference>
<dbReference type="SUPFAM" id="SSF54621">
    <property type="entry name" value="Heme-binding protein A (HasA)"/>
    <property type="match status" value="1"/>
</dbReference>
<reference evidence="4 5" key="1">
    <citation type="journal article" date="2012" name="Plant Soil">
        <title>Screening of plant growth-promoting traits in arsenic-resistant bacteria isolated from the rhizosphere of soybean plants from Argentinean agricultural soil.</title>
        <authorList>
            <person name="Wevar Oller A.L."/>
            <person name="Talano M.A."/>
            <person name="Agostini E."/>
        </authorList>
    </citation>
    <scope>NUCLEOTIDE SEQUENCE [LARGE SCALE GENOMIC DNA]</scope>
    <source>
        <strain evidence="4 5">AW4</strain>
    </source>
</reference>
<evidence type="ECO:0000313" key="5">
    <source>
        <dbReference type="Proteomes" id="UP001621534"/>
    </source>
</evidence>
<dbReference type="EMBL" id="JABWRE020000001">
    <property type="protein sequence ID" value="MBV4534404.1"/>
    <property type="molecule type" value="Genomic_DNA"/>
</dbReference>
<dbReference type="EMBL" id="JABWRE010000004">
    <property type="protein sequence ID" value="MBC3440703.1"/>
    <property type="molecule type" value="Genomic_DNA"/>
</dbReference>
<dbReference type="Proteomes" id="UP000599879">
    <property type="component" value="Unassembled WGS sequence"/>
</dbReference>
<evidence type="ECO:0000313" key="4">
    <source>
        <dbReference type="EMBL" id="MFK5735908.1"/>
    </source>
</evidence>
<dbReference type="RefSeq" id="WP_186554250.1">
    <property type="nucleotide sequence ID" value="NZ_JABWRE020000001.1"/>
</dbReference>
<accession>A0A923G0D6</accession>
<feature type="binding site" description="axial binding residue" evidence="1">
    <location>
        <position position="32"/>
    </location>
    <ligand>
        <name>heme</name>
        <dbReference type="ChEBI" id="CHEBI:30413"/>
    </ligand>
    <ligandPart>
        <name>Fe</name>
        <dbReference type="ChEBI" id="CHEBI:18248"/>
    </ligandPart>
</feature>
<protein>
    <submittedName>
        <fullName evidence="3">Heme acquisition protein HasA</fullName>
    </submittedName>
    <submittedName>
        <fullName evidence="2">Heme-binding protein</fullName>
    </submittedName>
</protein>
<dbReference type="PIRSF" id="PIRSF019876">
    <property type="entry name" value="HasA"/>
    <property type="match status" value="1"/>
</dbReference>
<keyword evidence="1" id="KW-0479">Metal-binding</keyword>
<reference evidence="4" key="5">
    <citation type="submission" date="2021-07" db="EMBL/GenBank/DDBJ databases">
        <authorList>
            <person name="Wevar Oller A.L."/>
            <person name="Talano M.A."/>
            <person name="Torres Tejerizo G.A."/>
            <person name="Agostini E."/>
        </authorList>
    </citation>
    <scope>NUCLEOTIDE SEQUENCE</scope>
    <source>
        <strain evidence="4">AW4</strain>
    </source>
</reference>
<gene>
    <name evidence="3" type="ORF">HU737_000250</name>
    <name evidence="2" type="ORF">HU737_08435</name>
    <name evidence="4" type="ORF">KW869_20450</name>
</gene>
<dbReference type="EMBL" id="JAHWXS010000025">
    <property type="protein sequence ID" value="MFK5735908.1"/>
    <property type="molecule type" value="Genomic_DNA"/>
</dbReference>
<feature type="binding site" description="axial binding residue" evidence="1">
    <location>
        <position position="74"/>
    </location>
    <ligand>
        <name>heme</name>
        <dbReference type="ChEBI" id="CHEBI:30413"/>
    </ligand>
    <ligandPart>
        <name>Fe</name>
        <dbReference type="ChEBI" id="CHEBI:18248"/>
    </ligandPart>
</feature>
<keyword evidence="5" id="KW-1185">Reference proteome</keyword>
<dbReference type="InterPro" id="IPR036912">
    <property type="entry name" value="HasA_haem-bd_sf"/>
</dbReference>
<comment type="caution">
    <text evidence="2">The sequence shown here is derived from an EMBL/GenBank/DDBJ whole genome shotgun (WGS) entry which is preliminary data.</text>
</comment>
<dbReference type="Gene3D" id="3.30.1500.10">
    <property type="entry name" value="Haem-binding HasA"/>
    <property type="match status" value="1"/>
</dbReference>
<reference evidence="2" key="2">
    <citation type="journal article" date="2020" name="Microorganisms">
        <title>Reliable Identification of Environmental Pseudomonas Isolates Using the rpoD Gene.</title>
        <authorList>
            <consortium name="The Broad Institute Genome Sequencing Platform"/>
            <person name="Girard L."/>
            <person name="Lood C."/>
            <person name="Rokni-Zadeh H."/>
            <person name="van Noort V."/>
            <person name="Lavigne R."/>
            <person name="De Mot R."/>
        </authorList>
    </citation>
    <scope>NUCLEOTIDE SEQUENCE</scope>
    <source>
        <strain evidence="2">SWRI10</strain>
    </source>
</reference>
<dbReference type="AlphaFoldDB" id="A0A923G0D6"/>
<keyword evidence="1" id="KW-0349">Heme</keyword>
<sequence length="205" mass="21067">MSVSVTYSASFANITVDQYFTLWSTGFKTADHNASNTGGFNNGSFDGDQYAIRGTNGSNYAVIAESETANGLHYVFNPALPASNNLNHYLWGELDSVQLGNGLQGGGGSDYSLSTFAVSFEGLDLSAAQGAGRVGNDVHNVIYSLMQGNTDALESVLDNLLADYGVSTDSTFAAISSALAAGPSSALAAEAVGVQALPEDLALAA</sequence>
<dbReference type="InterPro" id="IPR010495">
    <property type="entry name" value="HasA_haem-bd"/>
</dbReference>
<proteinExistence type="predicted"/>
<organism evidence="2">
    <name type="scientific">Pseudomonas urmiensis</name>
    <dbReference type="NCBI Taxonomy" id="2745493"/>
    <lineage>
        <taxon>Bacteria</taxon>
        <taxon>Pseudomonadati</taxon>
        <taxon>Pseudomonadota</taxon>
        <taxon>Gammaproteobacteria</taxon>
        <taxon>Pseudomonadales</taxon>
        <taxon>Pseudomonadaceae</taxon>
        <taxon>Pseudomonas</taxon>
    </lineage>
</organism>
<name>A0A923G0D6_9PSED</name>
<evidence type="ECO:0000313" key="3">
    <source>
        <dbReference type="EMBL" id="MBV4534404.1"/>
    </source>
</evidence>
<dbReference type="Proteomes" id="UP001621534">
    <property type="component" value="Unassembled WGS sequence"/>
</dbReference>
<keyword evidence="1" id="KW-0408">Iron</keyword>
<reference evidence="2" key="3">
    <citation type="submission" date="2020-07" db="EMBL/GenBank/DDBJ databases">
        <authorList>
            <person name="Lood C."/>
            <person name="Girard L."/>
        </authorList>
    </citation>
    <scope>NUCLEOTIDE SEQUENCE</scope>
    <source>
        <strain evidence="2">SWRI10</strain>
    </source>
</reference>
<dbReference type="GO" id="GO:0046872">
    <property type="term" value="F:metal ion binding"/>
    <property type="evidence" value="ECO:0007669"/>
    <property type="project" value="UniProtKB-KW"/>
</dbReference>
<evidence type="ECO:0000256" key="1">
    <source>
        <dbReference type="PIRSR" id="PIRSR019876-1"/>
    </source>
</evidence>
<evidence type="ECO:0000313" key="2">
    <source>
        <dbReference type="EMBL" id="MBC3440703.1"/>
    </source>
</evidence>
<dbReference type="Pfam" id="PF06438">
    <property type="entry name" value="HasA"/>
    <property type="match status" value="1"/>
</dbReference>